<dbReference type="Proteomes" id="UP000006222">
    <property type="component" value="Unassembled WGS sequence"/>
</dbReference>
<feature type="compositionally biased region" description="Polar residues" evidence="1">
    <location>
        <begin position="32"/>
        <end position="41"/>
    </location>
</feature>
<gene>
    <name evidence="2" type="ORF">RBWH47_03341</name>
</gene>
<sequence length="41" mass="4550">MLSKHAIVCIGLGVRWVSKPVDHSPKGHDLSIESSTTFERM</sequence>
<dbReference type="EMBL" id="AFAR01000317">
    <property type="protein sequence ID" value="EGF24030.1"/>
    <property type="molecule type" value="Genomic_DNA"/>
</dbReference>
<comment type="caution">
    <text evidence="2">The sequence shown here is derived from an EMBL/GenBank/DDBJ whole genome shotgun (WGS) entry which is preliminary data.</text>
</comment>
<feature type="compositionally biased region" description="Basic and acidic residues" evidence="1">
    <location>
        <begin position="20"/>
        <end position="31"/>
    </location>
</feature>
<dbReference type="PATRIC" id="fig|991778.3.peg.6386"/>
<name>F2B223_RHOBT</name>
<dbReference type="AlphaFoldDB" id="F2B223"/>
<organism evidence="2 3">
    <name type="scientific">Rhodopirellula baltica WH47</name>
    <dbReference type="NCBI Taxonomy" id="991778"/>
    <lineage>
        <taxon>Bacteria</taxon>
        <taxon>Pseudomonadati</taxon>
        <taxon>Planctomycetota</taxon>
        <taxon>Planctomycetia</taxon>
        <taxon>Pirellulales</taxon>
        <taxon>Pirellulaceae</taxon>
        <taxon>Rhodopirellula</taxon>
    </lineage>
</organism>
<protein>
    <submittedName>
        <fullName evidence="2">Uncharacterized protein</fullName>
    </submittedName>
</protein>
<evidence type="ECO:0000313" key="2">
    <source>
        <dbReference type="EMBL" id="EGF24030.1"/>
    </source>
</evidence>
<reference evidence="2 3" key="1">
    <citation type="journal article" date="2013" name="Mar. Genomics">
        <title>Expression of sulfatases in Rhodopirellula baltica and the diversity of sulfatases in the genus Rhodopirellula.</title>
        <authorList>
            <person name="Wegner C.E."/>
            <person name="Richter-Heitmann T."/>
            <person name="Klindworth A."/>
            <person name="Klockow C."/>
            <person name="Richter M."/>
            <person name="Achstetter T."/>
            <person name="Glockner F.O."/>
            <person name="Harder J."/>
        </authorList>
    </citation>
    <scope>NUCLEOTIDE SEQUENCE [LARGE SCALE GENOMIC DNA]</scope>
    <source>
        <strain evidence="2 3">WH47</strain>
    </source>
</reference>
<feature type="region of interest" description="Disordered" evidence="1">
    <location>
        <begin position="20"/>
        <end position="41"/>
    </location>
</feature>
<accession>F2B223</accession>
<evidence type="ECO:0000313" key="3">
    <source>
        <dbReference type="Proteomes" id="UP000006222"/>
    </source>
</evidence>
<evidence type="ECO:0000256" key="1">
    <source>
        <dbReference type="SAM" id="MobiDB-lite"/>
    </source>
</evidence>
<proteinExistence type="predicted"/>